<dbReference type="PIRSF" id="PIRSF029826">
    <property type="entry name" value="UCP029826_pph"/>
    <property type="match status" value="1"/>
</dbReference>
<keyword evidence="2" id="KW-1185">Reference proteome</keyword>
<gene>
    <name evidence="1" type="ORF">P8609_12735</name>
</gene>
<dbReference type="EMBL" id="JARUHG010000004">
    <property type="protein sequence ID" value="MDR0183827.1"/>
    <property type="molecule type" value="Genomic_DNA"/>
</dbReference>
<reference evidence="1 2" key="1">
    <citation type="submission" date="2023-04" db="EMBL/GenBank/DDBJ databases">
        <title>Lysobacter sp. strain UC isolated from soil sample.</title>
        <authorList>
            <person name="Choksket S."/>
            <person name="Harshvardhan F."/>
            <person name="Rana R."/>
            <person name="Patil P.B."/>
            <person name="Korpole S."/>
        </authorList>
    </citation>
    <scope>NUCLEOTIDE SEQUENCE [LARGE SCALE GENOMIC DNA]</scope>
    <source>
        <strain evidence="1 2">UC</strain>
    </source>
</reference>
<sequence length="114" mass="13210">MLSENLRRDILKFREERDWSQFHNLRTLSTSIVLEAAELAEHTQWARDSELAAVVAERKPMIEQEVADIVILLTYLAEDLGIDVEHAVDEKLKFNAKRYPVELAKGSARKYDQL</sequence>
<proteinExistence type="predicted"/>
<dbReference type="PANTHER" id="PTHR46523">
    <property type="entry name" value="DCTP PYROPHOSPHATASE 1"/>
    <property type="match status" value="1"/>
</dbReference>
<evidence type="ECO:0000313" key="1">
    <source>
        <dbReference type="EMBL" id="MDR0183827.1"/>
    </source>
</evidence>
<name>A0ABU1CFW5_9GAMM</name>
<accession>A0ABU1CFW5</accession>
<evidence type="ECO:0000313" key="2">
    <source>
        <dbReference type="Proteomes" id="UP001233535"/>
    </source>
</evidence>
<dbReference type="Pfam" id="PF12643">
    <property type="entry name" value="MazG-like"/>
    <property type="match status" value="1"/>
</dbReference>
<dbReference type="Gene3D" id="1.10.287.1080">
    <property type="entry name" value="MazG-like"/>
    <property type="match status" value="1"/>
</dbReference>
<dbReference type="InterPro" id="IPR052555">
    <property type="entry name" value="dCTP_Pyrophosphatase"/>
</dbReference>
<dbReference type="RefSeq" id="WP_309262971.1">
    <property type="nucleotide sequence ID" value="NZ_JARUHG010000004.1"/>
</dbReference>
<protein>
    <submittedName>
        <fullName evidence="1">Nucleotide pyrophosphohydrolase</fullName>
    </submittedName>
</protein>
<dbReference type="CDD" id="cd11537">
    <property type="entry name" value="NTP-PPase_RS21-C6_like"/>
    <property type="match status" value="1"/>
</dbReference>
<dbReference type="InterPro" id="IPR025984">
    <property type="entry name" value="DCTPP"/>
</dbReference>
<dbReference type="Proteomes" id="UP001233535">
    <property type="component" value="Unassembled WGS sequence"/>
</dbReference>
<dbReference type="SUPFAM" id="SSF101386">
    <property type="entry name" value="all-alpha NTP pyrophosphatases"/>
    <property type="match status" value="1"/>
</dbReference>
<dbReference type="PANTHER" id="PTHR46523:SF1">
    <property type="entry name" value="DCTP PYROPHOSPHATASE 1"/>
    <property type="match status" value="1"/>
</dbReference>
<organism evidence="1 2">
    <name type="scientific">Lysobacter arvi</name>
    <dbReference type="NCBI Taxonomy" id="3038776"/>
    <lineage>
        <taxon>Bacteria</taxon>
        <taxon>Pseudomonadati</taxon>
        <taxon>Pseudomonadota</taxon>
        <taxon>Gammaproteobacteria</taxon>
        <taxon>Lysobacterales</taxon>
        <taxon>Lysobacteraceae</taxon>
        <taxon>Lysobacter</taxon>
    </lineage>
</organism>
<comment type="caution">
    <text evidence="1">The sequence shown here is derived from an EMBL/GenBank/DDBJ whole genome shotgun (WGS) entry which is preliminary data.</text>
</comment>